<comment type="similarity">
    <text evidence="2">Belongs to the MIF family.</text>
</comment>
<evidence type="ECO:0000256" key="5">
    <source>
        <dbReference type="ARBA" id="ARBA00023235"/>
    </source>
</evidence>
<comment type="catalytic activity">
    <reaction evidence="6">
        <text>3-phenylpyruvate = enol-phenylpyruvate</text>
        <dbReference type="Rhea" id="RHEA:17097"/>
        <dbReference type="ChEBI" id="CHEBI:16815"/>
        <dbReference type="ChEBI" id="CHEBI:18005"/>
        <dbReference type="EC" id="5.3.2.1"/>
    </reaction>
</comment>
<dbReference type="OrthoDB" id="6495239at2759"/>
<dbReference type="Gene3D" id="3.30.429.10">
    <property type="entry name" value="Macrophage Migration Inhibitory Factor"/>
    <property type="match status" value="1"/>
</dbReference>
<protein>
    <recommendedName>
        <fullName evidence="12">L-dopachrome isomerase</fullName>
        <ecNumber evidence="9">5.3.2.1</ecNumber>
        <ecNumber evidence="8">5.3.3.12</ecNumber>
    </recommendedName>
    <alternativeName>
        <fullName evidence="10">L-dopachrome tautomerase</fullName>
    </alternativeName>
    <alternativeName>
        <fullName evidence="11">Phenylpyruvate tautomerase</fullName>
    </alternativeName>
</protein>
<evidence type="ECO:0000256" key="1">
    <source>
        <dbReference type="ARBA" id="ARBA00004613"/>
    </source>
</evidence>
<dbReference type="EC" id="5.3.2.1" evidence="9"/>
<dbReference type="EMBL" id="OC862697">
    <property type="protein sequence ID" value="CAD7630445.1"/>
    <property type="molecule type" value="Genomic_DNA"/>
</dbReference>
<evidence type="ECO:0000256" key="4">
    <source>
        <dbReference type="ARBA" id="ARBA00022525"/>
    </source>
</evidence>
<evidence type="ECO:0000256" key="12">
    <source>
        <dbReference type="ARBA" id="ARBA00042730"/>
    </source>
</evidence>
<comment type="subcellular location">
    <subcellularLocation>
        <location evidence="1">Secreted</location>
    </subcellularLocation>
</comment>
<keyword evidence="5" id="KW-0413">Isomerase</keyword>
<evidence type="ECO:0000313" key="14">
    <source>
        <dbReference type="Proteomes" id="UP000759131"/>
    </source>
</evidence>
<keyword evidence="3" id="KW-0202">Cytokine</keyword>
<dbReference type="GO" id="GO:0005125">
    <property type="term" value="F:cytokine activity"/>
    <property type="evidence" value="ECO:0007669"/>
    <property type="project" value="UniProtKB-KW"/>
</dbReference>
<dbReference type="InterPro" id="IPR014347">
    <property type="entry name" value="Tautomerase/MIF_sf"/>
</dbReference>
<organism evidence="13">
    <name type="scientific">Medioppia subpectinata</name>
    <dbReference type="NCBI Taxonomy" id="1979941"/>
    <lineage>
        <taxon>Eukaryota</taxon>
        <taxon>Metazoa</taxon>
        <taxon>Ecdysozoa</taxon>
        <taxon>Arthropoda</taxon>
        <taxon>Chelicerata</taxon>
        <taxon>Arachnida</taxon>
        <taxon>Acari</taxon>
        <taxon>Acariformes</taxon>
        <taxon>Sarcoptiformes</taxon>
        <taxon>Oribatida</taxon>
        <taxon>Brachypylina</taxon>
        <taxon>Oppioidea</taxon>
        <taxon>Oppiidae</taxon>
        <taxon>Medioppia</taxon>
    </lineage>
</organism>
<dbReference type="GO" id="GO:0050178">
    <property type="term" value="F:phenylpyruvate tautomerase activity"/>
    <property type="evidence" value="ECO:0007669"/>
    <property type="project" value="UniProtKB-EC"/>
</dbReference>
<evidence type="ECO:0000256" key="3">
    <source>
        <dbReference type="ARBA" id="ARBA00022514"/>
    </source>
</evidence>
<evidence type="ECO:0000256" key="11">
    <source>
        <dbReference type="ARBA" id="ARBA00041912"/>
    </source>
</evidence>
<evidence type="ECO:0000256" key="9">
    <source>
        <dbReference type="ARBA" id="ARBA00039086"/>
    </source>
</evidence>
<evidence type="ECO:0000256" key="6">
    <source>
        <dbReference type="ARBA" id="ARBA00036735"/>
    </source>
</evidence>
<reference evidence="13" key="1">
    <citation type="submission" date="2020-11" db="EMBL/GenBank/DDBJ databases">
        <authorList>
            <person name="Tran Van P."/>
        </authorList>
    </citation>
    <scope>NUCLEOTIDE SEQUENCE</scope>
</reference>
<dbReference type="SUPFAM" id="SSF55331">
    <property type="entry name" value="Tautomerase/MIF"/>
    <property type="match status" value="1"/>
</dbReference>
<evidence type="ECO:0000256" key="8">
    <source>
        <dbReference type="ARBA" id="ARBA00038932"/>
    </source>
</evidence>
<dbReference type="AlphaFoldDB" id="A0A7R9KY06"/>
<dbReference type="Proteomes" id="UP000759131">
    <property type="component" value="Unassembled WGS sequence"/>
</dbReference>
<accession>A0A7R9KY06</accession>
<keyword evidence="4" id="KW-0964">Secreted</keyword>
<evidence type="ECO:0000256" key="2">
    <source>
        <dbReference type="ARBA" id="ARBA00005851"/>
    </source>
</evidence>
<proteinExistence type="inferred from homology"/>
<sequence length="123" mass="13764">MPILQLYTTLPAHRVPQDFPHKTTVVLSEVIANTPSKMINVHVITDQNFYTGNNPDRSKHSGYAVLYAMATGSPDDNRRIITALYAHVKQELGIDERQFFVCINDVDPNLCGLKGKLLADLLK</sequence>
<dbReference type="PANTHER" id="PTHR11954:SF6">
    <property type="entry name" value="MACROPHAGE MIGRATION INHIBITORY FACTOR"/>
    <property type="match status" value="1"/>
</dbReference>
<keyword evidence="14" id="KW-1185">Reference proteome</keyword>
<evidence type="ECO:0000256" key="7">
    <source>
        <dbReference type="ARBA" id="ARBA00036823"/>
    </source>
</evidence>
<evidence type="ECO:0000256" key="10">
    <source>
        <dbReference type="ARBA" id="ARBA00041631"/>
    </source>
</evidence>
<evidence type="ECO:0000313" key="13">
    <source>
        <dbReference type="EMBL" id="CAD7630445.1"/>
    </source>
</evidence>
<dbReference type="EMBL" id="CAJPIZ010008122">
    <property type="protein sequence ID" value="CAG2110875.1"/>
    <property type="molecule type" value="Genomic_DNA"/>
</dbReference>
<dbReference type="PANTHER" id="PTHR11954">
    <property type="entry name" value="D-DOPACHROME DECARBOXYLASE"/>
    <property type="match status" value="1"/>
</dbReference>
<gene>
    <name evidence="13" type="ORF">OSB1V03_LOCUS10858</name>
</gene>
<dbReference type="InterPro" id="IPR001398">
    <property type="entry name" value="Macrophage_inhib_fac"/>
</dbReference>
<dbReference type="GO" id="GO:0005615">
    <property type="term" value="C:extracellular space"/>
    <property type="evidence" value="ECO:0007669"/>
    <property type="project" value="UniProtKB-KW"/>
</dbReference>
<dbReference type="Pfam" id="PF01187">
    <property type="entry name" value="MIF"/>
    <property type="match status" value="1"/>
</dbReference>
<comment type="catalytic activity">
    <reaction evidence="7">
        <text>L-dopachrome = 5,6-dihydroxyindole-2-carboxylate</text>
        <dbReference type="Rhea" id="RHEA:13041"/>
        <dbReference type="ChEBI" id="CHEBI:16875"/>
        <dbReference type="ChEBI" id="CHEBI:57509"/>
        <dbReference type="EC" id="5.3.3.12"/>
    </reaction>
</comment>
<dbReference type="EC" id="5.3.3.12" evidence="8"/>
<dbReference type="GO" id="GO:0004167">
    <property type="term" value="F:dopachrome isomerase activity"/>
    <property type="evidence" value="ECO:0007669"/>
    <property type="project" value="UniProtKB-EC"/>
</dbReference>
<name>A0A7R9KY06_9ACAR</name>